<dbReference type="Gene3D" id="1.10.630.10">
    <property type="entry name" value="Cytochrome P450"/>
    <property type="match status" value="1"/>
</dbReference>
<dbReference type="GO" id="GO:0020037">
    <property type="term" value="F:heme binding"/>
    <property type="evidence" value="ECO:0007669"/>
    <property type="project" value="InterPro"/>
</dbReference>
<evidence type="ECO:0000313" key="11">
    <source>
        <dbReference type="Proteomes" id="UP000077173"/>
    </source>
</evidence>
<dbReference type="PANTHER" id="PTHR24286">
    <property type="entry name" value="CYTOCHROME P450 26"/>
    <property type="match status" value="1"/>
</dbReference>
<keyword evidence="5 9" id="KW-0560">Oxidoreductase</keyword>
<dbReference type="GO" id="GO:0004497">
    <property type="term" value="F:monooxygenase activity"/>
    <property type="evidence" value="ECO:0007669"/>
    <property type="project" value="UniProtKB-KW"/>
</dbReference>
<evidence type="ECO:0000256" key="4">
    <source>
        <dbReference type="ARBA" id="ARBA00022723"/>
    </source>
</evidence>
<evidence type="ECO:0000256" key="6">
    <source>
        <dbReference type="ARBA" id="ARBA00023004"/>
    </source>
</evidence>
<dbReference type="SUPFAM" id="SSF48264">
    <property type="entry name" value="Cytochrome P450"/>
    <property type="match status" value="1"/>
</dbReference>
<dbReference type="PRINTS" id="PR00465">
    <property type="entry name" value="EP450IV"/>
</dbReference>
<keyword evidence="11" id="KW-1185">Reference proteome</keyword>
<dbReference type="PROSITE" id="PS00086">
    <property type="entry name" value="CYTOCHROME_P450"/>
    <property type="match status" value="1"/>
</dbReference>
<dbReference type="GO" id="GO:0005506">
    <property type="term" value="F:iron ion binding"/>
    <property type="evidence" value="ECO:0007669"/>
    <property type="project" value="InterPro"/>
</dbReference>
<keyword evidence="7 9" id="KW-0503">Monooxygenase</keyword>
<comment type="caution">
    <text evidence="10">The sequence shown here is derived from an EMBL/GenBank/DDBJ whole genome shotgun (WGS) entry which is preliminary data.</text>
</comment>
<evidence type="ECO:0000256" key="3">
    <source>
        <dbReference type="ARBA" id="ARBA00022617"/>
    </source>
</evidence>
<evidence type="ECO:0000256" key="8">
    <source>
        <dbReference type="PIRSR" id="PIRSR602403-1"/>
    </source>
</evidence>
<dbReference type="InterPro" id="IPR036396">
    <property type="entry name" value="Cyt_P450_sf"/>
</dbReference>
<dbReference type="Proteomes" id="UP000077173">
    <property type="component" value="Unassembled WGS sequence"/>
</dbReference>
<evidence type="ECO:0000256" key="9">
    <source>
        <dbReference type="RuleBase" id="RU000461"/>
    </source>
</evidence>
<dbReference type="GO" id="GO:0016705">
    <property type="term" value="F:oxidoreductase activity, acting on paired donors, with incorporation or reduction of molecular oxygen"/>
    <property type="evidence" value="ECO:0007669"/>
    <property type="project" value="InterPro"/>
</dbReference>
<dbReference type="Pfam" id="PF00067">
    <property type="entry name" value="p450"/>
    <property type="match status" value="1"/>
</dbReference>
<keyword evidence="6 8" id="KW-0408">Iron</keyword>
<dbReference type="InterPro" id="IPR002403">
    <property type="entry name" value="Cyt_P450_E_grp-IV"/>
</dbReference>
<dbReference type="InterPro" id="IPR001128">
    <property type="entry name" value="Cyt_P450"/>
</dbReference>
<evidence type="ECO:0000256" key="7">
    <source>
        <dbReference type="ARBA" id="ARBA00023033"/>
    </source>
</evidence>
<gene>
    <name evidence="10" type="ORF">AXW67_16570</name>
</gene>
<dbReference type="PRINTS" id="PR00385">
    <property type="entry name" value="P450"/>
</dbReference>
<organism evidence="10 11">
    <name type="scientific">Bradyrhizobium neotropicale</name>
    <dbReference type="NCBI Taxonomy" id="1497615"/>
    <lineage>
        <taxon>Bacteria</taxon>
        <taxon>Pseudomonadati</taxon>
        <taxon>Pseudomonadota</taxon>
        <taxon>Alphaproteobacteria</taxon>
        <taxon>Hyphomicrobiales</taxon>
        <taxon>Nitrobacteraceae</taxon>
        <taxon>Bradyrhizobium</taxon>
    </lineage>
</organism>
<name>A0A176Z683_9BRAD</name>
<dbReference type="GO" id="GO:0016125">
    <property type="term" value="P:sterol metabolic process"/>
    <property type="evidence" value="ECO:0007669"/>
    <property type="project" value="TreeGrafter"/>
</dbReference>
<comment type="cofactor">
    <cofactor evidence="1 8">
        <name>heme</name>
        <dbReference type="ChEBI" id="CHEBI:30413"/>
    </cofactor>
</comment>
<keyword evidence="4 8" id="KW-0479">Metal-binding</keyword>
<protein>
    <submittedName>
        <fullName evidence="10">Cytochrome P450</fullName>
    </submittedName>
</protein>
<dbReference type="RefSeq" id="WP_063679563.1">
    <property type="nucleotide sequence ID" value="NZ_LSEF01000063.1"/>
</dbReference>
<dbReference type="InterPro" id="IPR017972">
    <property type="entry name" value="Cyt_P450_CS"/>
</dbReference>
<evidence type="ECO:0000256" key="1">
    <source>
        <dbReference type="ARBA" id="ARBA00001971"/>
    </source>
</evidence>
<dbReference type="PANTHER" id="PTHR24286:SF24">
    <property type="entry name" value="LANOSTEROL 14-ALPHA DEMETHYLASE"/>
    <property type="match status" value="1"/>
</dbReference>
<dbReference type="AlphaFoldDB" id="A0A176Z683"/>
<dbReference type="EMBL" id="LSEF01000063">
    <property type="protein sequence ID" value="OAF15325.1"/>
    <property type="molecule type" value="Genomic_DNA"/>
</dbReference>
<proteinExistence type="inferred from homology"/>
<sequence>MSMQNVASPALGFVSPKRNELKHIPGDEGWPIIGKTFEVLADPKGNVEACAAKYGLVYRTHTFGQTNVVLLGPEANEFVLFDQQKLFSSTHGWNRVLELLFPRGLMLLDFEEHRLHRKALSVAFKSGPMKSYLIDLDKGIAARIAQWKAKPGVMQLYPAMKQLTLDLAATSFLGADIGPEVNEINRAFADMVAASVAPIRRPLPGTQMARGVAGRKRVVAYFREQIPLRRAKDGGEDLFSQLCRATHEDGALLSEQDIIDHMSFLMMAAHDTLTSSLTSFIGALAAYPDWQQRLRSEVFALRLAADASTGVDDLEKMPLSDMAFRETLRIRPPVPSMPRRAMRDFTFKGFAIPAGTSVGVNPLFTHYMEDIWPEPDRFDPLRFTEEAQRNRHRFAWVPFGGGAHMCLGLHFAYMQAKCFARHFLQNIEVSLEPGYKPDWQMWPIPKPRDGLRVVVKAV</sequence>
<keyword evidence="3 8" id="KW-0349">Heme</keyword>
<reference evidence="10 11" key="1">
    <citation type="submission" date="2016-02" db="EMBL/GenBank/DDBJ databases">
        <title>Draft genome sequence of the strain BR 10247T Bradyrhizobium neotropicale isolated from nodules of Centrolobium paraense.</title>
        <authorList>
            <person name="Simoes-Araujo J.L."/>
            <person name="Barauna A.C."/>
            <person name="Silva K."/>
            <person name="Zilli J.E."/>
        </authorList>
    </citation>
    <scope>NUCLEOTIDE SEQUENCE [LARGE SCALE GENOMIC DNA]</scope>
    <source>
        <strain evidence="10 11">BR 10247</strain>
    </source>
</reference>
<evidence type="ECO:0000313" key="10">
    <source>
        <dbReference type="EMBL" id="OAF15325.1"/>
    </source>
</evidence>
<feature type="binding site" description="axial binding residue" evidence="8">
    <location>
        <position position="406"/>
    </location>
    <ligand>
        <name>heme</name>
        <dbReference type="ChEBI" id="CHEBI:30413"/>
    </ligand>
    <ligandPart>
        <name>Fe</name>
        <dbReference type="ChEBI" id="CHEBI:18248"/>
    </ligandPart>
</feature>
<accession>A0A176Z683</accession>
<evidence type="ECO:0000256" key="2">
    <source>
        <dbReference type="ARBA" id="ARBA00010617"/>
    </source>
</evidence>
<comment type="similarity">
    <text evidence="2 9">Belongs to the cytochrome P450 family.</text>
</comment>
<evidence type="ECO:0000256" key="5">
    <source>
        <dbReference type="ARBA" id="ARBA00023002"/>
    </source>
</evidence>